<organism evidence="4 5">
    <name type="scientific">Fusarium globosum</name>
    <dbReference type="NCBI Taxonomy" id="78864"/>
    <lineage>
        <taxon>Eukaryota</taxon>
        <taxon>Fungi</taxon>
        <taxon>Dikarya</taxon>
        <taxon>Ascomycota</taxon>
        <taxon>Pezizomycotina</taxon>
        <taxon>Sordariomycetes</taxon>
        <taxon>Hypocreomycetidae</taxon>
        <taxon>Hypocreales</taxon>
        <taxon>Nectriaceae</taxon>
        <taxon>Fusarium</taxon>
        <taxon>Fusarium fujikuroi species complex</taxon>
    </lineage>
</organism>
<dbReference type="Pfam" id="PF00098">
    <property type="entry name" value="zf-CCHC"/>
    <property type="match status" value="1"/>
</dbReference>
<keyword evidence="5" id="KW-1185">Reference proteome</keyword>
<dbReference type="SMART" id="SM00343">
    <property type="entry name" value="ZnF_C2HC"/>
    <property type="match status" value="1"/>
</dbReference>
<evidence type="ECO:0000256" key="2">
    <source>
        <dbReference type="SAM" id="MobiDB-lite"/>
    </source>
</evidence>
<dbReference type="Gene3D" id="4.10.60.10">
    <property type="entry name" value="Zinc finger, CCHC-type"/>
    <property type="match status" value="1"/>
</dbReference>
<evidence type="ECO:0000259" key="3">
    <source>
        <dbReference type="PROSITE" id="PS50158"/>
    </source>
</evidence>
<dbReference type="PROSITE" id="PS50158">
    <property type="entry name" value="ZF_CCHC"/>
    <property type="match status" value="1"/>
</dbReference>
<keyword evidence="1" id="KW-0863">Zinc-finger</keyword>
<dbReference type="Proteomes" id="UP000532311">
    <property type="component" value="Unassembled WGS sequence"/>
</dbReference>
<proteinExistence type="predicted"/>
<name>A0A8H5YGM4_9HYPO</name>
<dbReference type="InterPro" id="IPR005162">
    <property type="entry name" value="Retrotrans_gag_dom"/>
</dbReference>
<dbReference type="GO" id="GO:0008270">
    <property type="term" value="F:zinc ion binding"/>
    <property type="evidence" value="ECO:0007669"/>
    <property type="project" value="UniProtKB-KW"/>
</dbReference>
<reference evidence="4 5" key="1">
    <citation type="submission" date="2020-05" db="EMBL/GenBank/DDBJ databases">
        <title>Identification and distribution of gene clusters putatively required for synthesis of sphingolipid metabolism inhibitors in phylogenetically diverse species of the filamentous fungus Fusarium.</title>
        <authorList>
            <person name="Kim H.-S."/>
            <person name="Busman M."/>
            <person name="Brown D.W."/>
            <person name="Divon H."/>
            <person name="Uhlig S."/>
            <person name="Proctor R.H."/>
        </authorList>
    </citation>
    <scope>NUCLEOTIDE SEQUENCE [LARGE SCALE GENOMIC DNA]</scope>
    <source>
        <strain evidence="4 5">NRRL 26131</strain>
    </source>
</reference>
<keyword evidence="1" id="KW-0862">Zinc</keyword>
<dbReference type="EMBL" id="JAAQPF010000185">
    <property type="protein sequence ID" value="KAF5711709.1"/>
    <property type="molecule type" value="Genomic_DNA"/>
</dbReference>
<evidence type="ECO:0000313" key="5">
    <source>
        <dbReference type="Proteomes" id="UP000532311"/>
    </source>
</evidence>
<protein>
    <submittedName>
        <fullName evidence="4">Retrotransposon-derived PEG10</fullName>
    </submittedName>
</protein>
<feature type="compositionally biased region" description="Polar residues" evidence="2">
    <location>
        <begin position="16"/>
        <end position="25"/>
    </location>
</feature>
<gene>
    <name evidence="4" type="ORF">FGLOB1_4865</name>
</gene>
<dbReference type="SUPFAM" id="SSF57756">
    <property type="entry name" value="Retrovirus zinc finger-like domains"/>
    <property type="match status" value="1"/>
</dbReference>
<dbReference type="GO" id="GO:0003676">
    <property type="term" value="F:nucleic acid binding"/>
    <property type="evidence" value="ECO:0007669"/>
    <property type="project" value="InterPro"/>
</dbReference>
<feature type="region of interest" description="Disordered" evidence="2">
    <location>
        <begin position="175"/>
        <end position="276"/>
    </location>
</feature>
<keyword evidence="1" id="KW-0479">Metal-binding</keyword>
<comment type="caution">
    <text evidence="4">The sequence shown here is derived from an EMBL/GenBank/DDBJ whole genome shotgun (WGS) entry which is preliminary data.</text>
</comment>
<sequence>MDHDHQATRRAMSENIGEQSLGSSSDKFDGSGNYLAWKRKWKVNLLTESELTTAGKAMKLFRAVVGNASILLMADVPDDPETFPFNTPAEIFRILDAQYASSSGTTKADALAQIMGLRQGKRTVEEYTMDFESLAPLAGITGDAKIACYLRGMTREINTTIGVMAPPDWPSAVRAARRAAELNQGRNPPKTFGGNRRGRGGRPQQPGRQAQEEPRLCFECDSPDHIARDCPQRQRGGSRGGRGRRGRGGGAPGRRVQHAPGIEDEPEWELELAGNE</sequence>
<evidence type="ECO:0000313" key="4">
    <source>
        <dbReference type="EMBL" id="KAF5711709.1"/>
    </source>
</evidence>
<evidence type="ECO:0000256" key="1">
    <source>
        <dbReference type="PROSITE-ProRule" id="PRU00047"/>
    </source>
</evidence>
<feature type="compositionally biased region" description="Basic and acidic residues" evidence="2">
    <location>
        <begin position="210"/>
        <end position="232"/>
    </location>
</feature>
<dbReference type="InterPro" id="IPR001878">
    <property type="entry name" value="Znf_CCHC"/>
</dbReference>
<dbReference type="Pfam" id="PF03732">
    <property type="entry name" value="Retrotrans_gag"/>
    <property type="match status" value="1"/>
</dbReference>
<feature type="domain" description="CCHC-type" evidence="3">
    <location>
        <begin position="217"/>
        <end position="232"/>
    </location>
</feature>
<accession>A0A8H5YGM4</accession>
<feature type="region of interest" description="Disordered" evidence="2">
    <location>
        <begin position="1"/>
        <end position="26"/>
    </location>
</feature>
<dbReference type="InterPro" id="IPR036875">
    <property type="entry name" value="Znf_CCHC_sf"/>
</dbReference>
<dbReference type="AlphaFoldDB" id="A0A8H5YGM4"/>